<organism evidence="2 3">
    <name type="scientific">Gracilibacillus boraciitolerans JCM 21714</name>
    <dbReference type="NCBI Taxonomy" id="1298598"/>
    <lineage>
        <taxon>Bacteria</taxon>
        <taxon>Bacillati</taxon>
        <taxon>Bacillota</taxon>
        <taxon>Bacilli</taxon>
        <taxon>Bacillales</taxon>
        <taxon>Bacillaceae</taxon>
        <taxon>Gracilibacillus</taxon>
    </lineage>
</organism>
<sequence length="79" mass="9412">MEKQQIDIYISNNCNESNEAIDYLTQRNIDFSIKNISQHKEYLYELHQQEIYITPAIIIDKNHQILGFQQNKITELIKA</sequence>
<dbReference type="Proteomes" id="UP000019102">
    <property type="component" value="Unassembled WGS sequence"/>
</dbReference>
<dbReference type="OrthoDB" id="9795531at2"/>
<dbReference type="eggNOG" id="COG0695">
    <property type="taxonomic scope" value="Bacteria"/>
</dbReference>
<gene>
    <name evidence="2" type="ORF">JCM21714_2630</name>
</gene>
<evidence type="ECO:0000313" key="3">
    <source>
        <dbReference type="Proteomes" id="UP000019102"/>
    </source>
</evidence>
<dbReference type="STRING" id="1298598.JCM21714_2630"/>
<evidence type="ECO:0000259" key="1">
    <source>
        <dbReference type="Pfam" id="PF00462"/>
    </source>
</evidence>
<keyword evidence="3" id="KW-1185">Reference proteome</keyword>
<evidence type="ECO:0000313" key="2">
    <source>
        <dbReference type="EMBL" id="GAE93543.1"/>
    </source>
</evidence>
<feature type="domain" description="Glutaredoxin" evidence="1">
    <location>
        <begin position="8"/>
        <end position="63"/>
    </location>
</feature>
<reference evidence="2 3" key="1">
    <citation type="journal article" date="2014" name="Genome Announc.">
        <title>Draft Genome Sequence of the Boron-Tolerant and Moderately Halotolerant Bacterium Gracilibacillus boraciitolerans JCM 21714T.</title>
        <authorList>
            <person name="Ahmed I."/>
            <person name="Oshima K."/>
            <person name="Suda W."/>
            <person name="Kitamura K."/>
            <person name="Iida T."/>
            <person name="Ohmori Y."/>
            <person name="Fujiwara T."/>
            <person name="Hattori M."/>
            <person name="Ohkuma M."/>
        </authorList>
    </citation>
    <scope>NUCLEOTIDE SEQUENCE [LARGE SCALE GENOMIC DNA]</scope>
    <source>
        <strain evidence="2 3">JCM 21714</strain>
    </source>
</reference>
<dbReference type="EMBL" id="BAVS01000013">
    <property type="protein sequence ID" value="GAE93543.1"/>
    <property type="molecule type" value="Genomic_DNA"/>
</dbReference>
<dbReference type="InterPro" id="IPR002109">
    <property type="entry name" value="Glutaredoxin"/>
</dbReference>
<dbReference type="Pfam" id="PF00462">
    <property type="entry name" value="Glutaredoxin"/>
    <property type="match status" value="1"/>
</dbReference>
<proteinExistence type="predicted"/>
<dbReference type="AlphaFoldDB" id="W4VL39"/>
<dbReference type="SUPFAM" id="SSF52833">
    <property type="entry name" value="Thioredoxin-like"/>
    <property type="match status" value="1"/>
</dbReference>
<comment type="caution">
    <text evidence="2">The sequence shown here is derived from an EMBL/GenBank/DDBJ whole genome shotgun (WGS) entry which is preliminary data.</text>
</comment>
<name>W4VL39_9BACI</name>
<protein>
    <recommendedName>
        <fullName evidence="1">Glutaredoxin domain-containing protein</fullName>
    </recommendedName>
</protein>
<dbReference type="InterPro" id="IPR036249">
    <property type="entry name" value="Thioredoxin-like_sf"/>
</dbReference>
<accession>W4VL39</accession>
<dbReference type="Gene3D" id="3.40.30.10">
    <property type="entry name" value="Glutaredoxin"/>
    <property type="match status" value="1"/>
</dbReference>
<dbReference type="RefSeq" id="WP_035723829.1">
    <property type="nucleotide sequence ID" value="NZ_BAVS01000013.1"/>
</dbReference>